<dbReference type="PANTHER" id="PTHR43471:SF14">
    <property type="entry name" value="ABC-2 TYPE TRANSPORT SYSTEM PERMEASE PROTEIN"/>
    <property type="match status" value="1"/>
</dbReference>
<feature type="transmembrane region" description="Helical" evidence="1">
    <location>
        <begin position="217"/>
        <end position="239"/>
    </location>
</feature>
<name>A0A1F6D3V2_HANXR</name>
<evidence type="ECO:0000256" key="1">
    <source>
        <dbReference type="SAM" id="Phobius"/>
    </source>
</evidence>
<protein>
    <recommendedName>
        <fullName evidence="4">ABC transporter permease</fullName>
    </recommendedName>
</protein>
<proteinExistence type="predicted"/>
<dbReference type="GO" id="GO:0005886">
    <property type="term" value="C:plasma membrane"/>
    <property type="evidence" value="ECO:0007669"/>
    <property type="project" value="UniProtKB-SubCell"/>
</dbReference>
<comment type="caution">
    <text evidence="2">The sequence shown here is derived from an EMBL/GenBank/DDBJ whole genome shotgun (WGS) entry which is preliminary data.</text>
</comment>
<gene>
    <name evidence="2" type="ORF">A3F84_28715</name>
</gene>
<keyword evidence="1" id="KW-0812">Transmembrane</keyword>
<evidence type="ECO:0000313" key="2">
    <source>
        <dbReference type="EMBL" id="OGG56123.1"/>
    </source>
</evidence>
<sequence>MLGHLIRKEILDHLLSLRFLILSGIGALIIWLSLYDGYIYYQDRLEDYRLAQAATEQRIRQITASDGLVREPWYELNCFGFHEHKPPTPMSIFVRGLDPTLGHSISNTNTRAQRLRRSPAEMEWFLGIFPPLDLGLVVQVVLSLFVLLLTYDAVCGEKEAGTLRLTASFSMPRHRLLIGKCLGVLIPTLAAFGLPFMIGIVVVLMTPEAQITGTEWTRLWVVLIAFGLYLVTFTCAGLLSSCLTHRSATSFVLLLTFWVGAVVVLPRLSLIAADGFRPAPSIHEYQARKNAVYKQYLVKWREVRKQWQQEHSQPGREWWRTPEGREANQFYYIKTRDEMLRRQGQSELAHIDEDFRNRYNARLSLSVTLARLSPAFVLKNAVVRLTGTGIDRHQRFEGAFEVNNRERGVWEDKASDLSNLRWVYPEKYGKPRWDISDMPRFAYREVWPQEDLQAALIDVGVLVLWGVVFFAGAYLKMLRYDVR</sequence>
<feature type="transmembrane region" description="Helical" evidence="1">
    <location>
        <begin position="251"/>
        <end position="273"/>
    </location>
</feature>
<feature type="transmembrane region" description="Helical" evidence="1">
    <location>
        <begin position="20"/>
        <end position="41"/>
    </location>
</feature>
<dbReference type="Pfam" id="PF12040">
    <property type="entry name" value="DUF3526"/>
    <property type="match status" value="1"/>
</dbReference>
<keyword evidence="1" id="KW-0472">Membrane</keyword>
<feature type="transmembrane region" description="Helical" evidence="1">
    <location>
        <begin position="176"/>
        <end position="205"/>
    </location>
</feature>
<evidence type="ECO:0000313" key="3">
    <source>
        <dbReference type="Proteomes" id="UP000178606"/>
    </source>
</evidence>
<dbReference type="EMBL" id="MFKF01000047">
    <property type="protein sequence ID" value="OGG56123.1"/>
    <property type="molecule type" value="Genomic_DNA"/>
</dbReference>
<organism evidence="2 3">
    <name type="scientific">Handelsmanbacteria sp. (strain RIFCSPLOWO2_12_FULL_64_10)</name>
    <dbReference type="NCBI Taxonomy" id="1817868"/>
    <lineage>
        <taxon>Bacteria</taxon>
        <taxon>Candidatus Handelsmaniibacteriota</taxon>
    </lineage>
</organism>
<dbReference type="GO" id="GO:0140359">
    <property type="term" value="F:ABC-type transporter activity"/>
    <property type="evidence" value="ECO:0007669"/>
    <property type="project" value="InterPro"/>
</dbReference>
<keyword evidence="1" id="KW-1133">Transmembrane helix</keyword>
<dbReference type="PANTHER" id="PTHR43471">
    <property type="entry name" value="ABC TRANSPORTER PERMEASE"/>
    <property type="match status" value="1"/>
</dbReference>
<feature type="transmembrane region" description="Helical" evidence="1">
    <location>
        <begin position="134"/>
        <end position="155"/>
    </location>
</feature>
<dbReference type="InterPro" id="IPR021913">
    <property type="entry name" value="DUF3526"/>
</dbReference>
<feature type="transmembrane region" description="Helical" evidence="1">
    <location>
        <begin position="454"/>
        <end position="475"/>
    </location>
</feature>
<dbReference type="AlphaFoldDB" id="A0A1F6D3V2"/>
<dbReference type="Pfam" id="PF12679">
    <property type="entry name" value="ABC2_membrane_2"/>
    <property type="match status" value="1"/>
</dbReference>
<evidence type="ECO:0008006" key="4">
    <source>
        <dbReference type="Google" id="ProtNLM"/>
    </source>
</evidence>
<reference evidence="2 3" key="1">
    <citation type="journal article" date="2016" name="Nat. Commun.">
        <title>Thousands of microbial genomes shed light on interconnected biogeochemical processes in an aquifer system.</title>
        <authorList>
            <person name="Anantharaman K."/>
            <person name="Brown C.T."/>
            <person name="Hug L.A."/>
            <person name="Sharon I."/>
            <person name="Castelle C.J."/>
            <person name="Probst A.J."/>
            <person name="Thomas B.C."/>
            <person name="Singh A."/>
            <person name="Wilkins M.J."/>
            <person name="Karaoz U."/>
            <person name="Brodie E.L."/>
            <person name="Williams K.H."/>
            <person name="Hubbard S.S."/>
            <person name="Banfield J.F."/>
        </authorList>
    </citation>
    <scope>NUCLEOTIDE SEQUENCE [LARGE SCALE GENOMIC DNA]</scope>
    <source>
        <strain evidence="3">RIFCSPLOWO2_12_FULL_64_10</strain>
    </source>
</reference>
<dbReference type="Proteomes" id="UP000178606">
    <property type="component" value="Unassembled WGS sequence"/>
</dbReference>
<accession>A0A1F6D3V2</accession>